<name>G8B628_CANPC</name>
<dbReference type="InterPro" id="IPR009003">
    <property type="entry name" value="Peptidase_S1_PA"/>
</dbReference>
<dbReference type="Gene3D" id="2.30.42.10">
    <property type="match status" value="1"/>
</dbReference>
<dbReference type="EnsemblFungi" id="CPAR2_109950-T">
    <property type="protein sequence ID" value="CPAR2_109950-T-p1"/>
    <property type="gene ID" value="CPAR2_109950"/>
</dbReference>
<dbReference type="InterPro" id="IPR025926">
    <property type="entry name" value="PDZ-like_dom"/>
</dbReference>
<dbReference type="SMART" id="SM00228">
    <property type="entry name" value="PDZ"/>
    <property type="match status" value="3"/>
</dbReference>
<comment type="similarity">
    <text evidence="1">Belongs to the peptidase S1C family.</text>
</comment>
<feature type="domain" description="PDZ" evidence="8">
    <location>
        <begin position="876"/>
        <end position="948"/>
    </location>
</feature>
<dbReference type="GO" id="GO:0005634">
    <property type="term" value="C:nucleus"/>
    <property type="evidence" value="ECO:0007669"/>
    <property type="project" value="EnsemblFungi"/>
</dbReference>
<dbReference type="VEuPathDB" id="FungiDB:CPAR2_109950"/>
<evidence type="ECO:0000256" key="1">
    <source>
        <dbReference type="ARBA" id="ARBA00010541"/>
    </source>
</evidence>
<gene>
    <name evidence="9 10" type="ordered locus">CPAR2_109950</name>
</gene>
<evidence type="ECO:0000313" key="12">
    <source>
        <dbReference type="Proteomes" id="UP000005221"/>
    </source>
</evidence>
<keyword evidence="6" id="KW-0645">Protease</keyword>
<dbReference type="CGD" id="CAL0000144135">
    <property type="gene designation" value="CPAR2_109950"/>
</dbReference>
<keyword evidence="5" id="KW-0677">Repeat</keyword>
<keyword evidence="4" id="KW-0053">Apoptosis</keyword>
<dbReference type="Pfam" id="PF12812">
    <property type="entry name" value="PDZ_1"/>
    <property type="match status" value="2"/>
</dbReference>
<keyword evidence="12" id="KW-1185">Reference proteome</keyword>
<dbReference type="AlphaFoldDB" id="G8B628"/>
<dbReference type="GO" id="GO:0006629">
    <property type="term" value="P:lipid metabolic process"/>
    <property type="evidence" value="ECO:0007669"/>
    <property type="project" value="EnsemblFungi"/>
</dbReference>
<evidence type="ECO:0000256" key="7">
    <source>
        <dbReference type="SAM" id="MobiDB-lite"/>
    </source>
</evidence>
<feature type="domain" description="PDZ" evidence="8">
    <location>
        <begin position="774"/>
        <end position="845"/>
    </location>
</feature>
<keyword evidence="6" id="KW-0720">Serine protease</keyword>
<dbReference type="InterPro" id="IPR036034">
    <property type="entry name" value="PDZ_sf"/>
</dbReference>
<dbReference type="STRING" id="578454.G8B628"/>
<dbReference type="GO" id="GO:0006915">
    <property type="term" value="P:apoptotic process"/>
    <property type="evidence" value="ECO:0007669"/>
    <property type="project" value="UniProtKB-KW"/>
</dbReference>
<sequence length="989" mass="110060">MKREGDLYINGSTKRSKGDPGLADLDGIEAAEEDIILESDSSDASVIPPQPPVLDVALSNSNQWQETIKKVVNSVVSIQFSHVAPFDTETAIVSEATGFVVDAERGLILTNRHVVGPGPFTGYIVFDNHESVDVKPIYRDPVHDFGFLQFDTKEVKYLELSQLDLEPTLAKVGTEIRVVGNDNGEKLSILAGIISRIDRNAPDYGALTYNDFNTEYIQAAASATGGSSGSPVVNEDGKCVALQAGGSTEASTDFFLLVNRPKRALQCIQEDKPITRGDIQVEWELKPFNECSRFGLTAEAETLARKTFPDKIGLLVAELVLPEGPADGLIKEGDTLISINGEFVSTFIRVDEILDENVGKELEFVVQRSGVEMKQLIKVGDLHAITPNRYVQVAGASFNDLSYQVARCYCLPVRGLYVNDGAGSYEFSNQDPFGYLVETVDDKSVANLDEFVEVMKKLPDCSRVPVTYRHVSDMNAEYVQTIYIDRHWYTSFKMATRNDKTGLWDFVSLQDKPLPPIAPTPQNAKYVDIPFNDPSKEEISKLVRSFVQIRTLCPSGVDSHPFKKDICYGVVVDAANGYVLTSRRFVPHYMCDIFVVFAESIDVAGKVVFLHPHLNYAIIKYDPSLILADVQTPKFSDLPLKRGDDVFFVGYNYNLRLVTDDVKVSSIASLNVTANTMAPRYRGTNLECILLDSKITQECGTGILVDRDGTVRAFWLSYLGESNDVSYKMGLDVTDVEDVIKSLEKNEVPLELRMLSAEFASTTVFQGRTRGVPQSWIGKFEEGAEDSIRFLSVDRIAAPSLSDKPNPLRVGDIILSVNDTLVRSLRDFAPMYHNEYLNFKIIRQKKELDLTVPTIETATLDTSHVVFWSGALLQKPHYGVRQLMTKIPSEVFVTDKSSCGPAHQYGIVPVSFITHVNDQETKDLTSFINVVKCIPDKTYIKLRIVSFDNIPAAISLKTDYHYFPTTELLRDNTSGKWETIKHEQIKASD</sequence>
<dbReference type="EMBL" id="HE605203">
    <property type="protein sequence ID" value="CCE40957.1"/>
    <property type="molecule type" value="Genomic_DNA"/>
</dbReference>
<evidence type="ECO:0000256" key="4">
    <source>
        <dbReference type="ARBA" id="ARBA00022703"/>
    </source>
</evidence>
<evidence type="ECO:0000313" key="9">
    <source>
        <dbReference type="CGD" id="CAL0000144135"/>
    </source>
</evidence>
<evidence type="ECO:0000256" key="5">
    <source>
        <dbReference type="ARBA" id="ARBA00022737"/>
    </source>
</evidence>
<evidence type="ECO:0000313" key="11">
    <source>
        <dbReference type="EnsemblFungi" id="CPAR2_109950-T-p1"/>
    </source>
</evidence>
<dbReference type="InterPro" id="IPR001940">
    <property type="entry name" value="Peptidase_S1C"/>
</dbReference>
<evidence type="ECO:0000256" key="3">
    <source>
        <dbReference type="ARBA" id="ARBA00021524"/>
    </source>
</evidence>
<accession>A0AAJ8VWF8</accession>
<feature type="region of interest" description="Disordered" evidence="7">
    <location>
        <begin position="1"/>
        <end position="22"/>
    </location>
</feature>
<evidence type="ECO:0000256" key="6">
    <source>
        <dbReference type="ARBA" id="ARBA00022825"/>
    </source>
</evidence>
<evidence type="ECO:0000259" key="8">
    <source>
        <dbReference type="SMART" id="SM00228"/>
    </source>
</evidence>
<accession>G8B628</accession>
<reference evidence="12" key="2">
    <citation type="journal article" date="2011" name="BMC Genomics">
        <title>Using RNA-seq to determine the transcriptional landscape and the hypoxic response of the pathogenic yeast Candida parapsilosis.</title>
        <authorList>
            <person name="Guida A."/>
            <person name="Lindstaedt C."/>
            <person name="Maguire S.L."/>
            <person name="Ding C."/>
            <person name="Higgins D.G."/>
            <person name="Corton N.J."/>
            <person name="Berriman M."/>
            <person name="Butler G."/>
        </authorList>
    </citation>
    <scope>GENOME REANNOTATION</scope>
    <source>
        <strain evidence="12">CDC 317 / ATCC MYA-4646</strain>
    </source>
</reference>
<dbReference type="PRINTS" id="PR00834">
    <property type="entry name" value="PROTEASES2C"/>
</dbReference>
<dbReference type="GO" id="GO:0034605">
    <property type="term" value="P:cellular response to heat"/>
    <property type="evidence" value="ECO:0007669"/>
    <property type="project" value="EnsemblFungi"/>
</dbReference>
<proteinExistence type="inferred from homology"/>
<dbReference type="Proteomes" id="UP000005221">
    <property type="component" value="Chromosome 1"/>
</dbReference>
<dbReference type="PANTHER" id="PTHR46366:SF8">
    <property type="entry name" value="PRO-APOPTOTIC SERINE PROTEASE NMA111"/>
    <property type="match status" value="1"/>
</dbReference>
<feature type="domain" description="PDZ" evidence="8">
    <location>
        <begin position="292"/>
        <end position="370"/>
    </location>
</feature>
<dbReference type="CDD" id="cd06719">
    <property type="entry name" value="PDZ2-4_Nma111p-like"/>
    <property type="match status" value="1"/>
</dbReference>
<organism evidence="10 12">
    <name type="scientific">Candida parapsilosis (strain CDC 317 / ATCC MYA-4646)</name>
    <name type="common">Yeast</name>
    <name type="synonym">Monilia parapsilosis</name>
    <dbReference type="NCBI Taxonomy" id="578454"/>
    <lineage>
        <taxon>Eukaryota</taxon>
        <taxon>Fungi</taxon>
        <taxon>Dikarya</taxon>
        <taxon>Ascomycota</taxon>
        <taxon>Saccharomycotina</taxon>
        <taxon>Pichiomycetes</taxon>
        <taxon>Debaryomycetaceae</taxon>
        <taxon>Candida/Lodderomyces clade</taxon>
        <taxon>Candida</taxon>
    </lineage>
</organism>
<dbReference type="GO" id="GO:0120174">
    <property type="term" value="P:stress-induced homeostatically regulated protein degradation pathway"/>
    <property type="evidence" value="ECO:0007669"/>
    <property type="project" value="EnsemblFungi"/>
</dbReference>
<evidence type="ECO:0000256" key="2">
    <source>
        <dbReference type="ARBA" id="ARBA00020338"/>
    </source>
</evidence>
<dbReference type="Pfam" id="PF13365">
    <property type="entry name" value="Trypsin_2"/>
    <property type="match status" value="1"/>
</dbReference>
<reference evidence="11" key="4">
    <citation type="submission" date="2025-05" db="UniProtKB">
        <authorList>
            <consortium name="EnsemblFungi"/>
        </authorList>
    </citation>
    <scope>IDENTIFICATION</scope>
</reference>
<reference evidence="12" key="1">
    <citation type="journal article" date="2009" name="Nature">
        <title>Evolution of pathogenicity and sexual reproduction in eight Candida genomes.</title>
        <authorList>
            <person name="Butler G."/>
            <person name="Rasmussen M.D."/>
            <person name="Lin M.F."/>
            <person name="Santos M.A."/>
            <person name="Sakthikumar S."/>
            <person name="Munro C.A."/>
            <person name="Rheinbay E."/>
            <person name="Grabherr M."/>
            <person name="Forche A."/>
            <person name="Reedy J.L."/>
            <person name="Agrafioti I."/>
            <person name="Arnaud M.B."/>
            <person name="Bates S."/>
            <person name="Brown A.J."/>
            <person name="Brunke S."/>
            <person name="Costanzo M.C."/>
            <person name="Fitzpatrick D.A."/>
            <person name="de Groot P.W."/>
            <person name="Harris D."/>
            <person name="Hoyer L.L."/>
            <person name="Hube B."/>
            <person name="Klis F.M."/>
            <person name="Kodira C."/>
            <person name="Lennard N."/>
            <person name="Logue M.E."/>
            <person name="Martin R."/>
            <person name="Neiman A.M."/>
            <person name="Nikolaou E."/>
            <person name="Quail M.A."/>
            <person name="Quinn J."/>
            <person name="Santos M.C."/>
            <person name="Schmitzberger F.F."/>
            <person name="Sherlock G."/>
            <person name="Shah P."/>
            <person name="Silverstein K.A."/>
            <person name="Skrzypek M.S."/>
            <person name="Soll D."/>
            <person name="Staggs R."/>
            <person name="Stansfield I."/>
            <person name="Stumpf M.P."/>
            <person name="Sudbery P.E."/>
            <person name="Srikantha T."/>
            <person name="Zeng Q."/>
            <person name="Berman J."/>
            <person name="Berriman M."/>
            <person name="Heitman J."/>
            <person name="Gow N.A."/>
            <person name="Lorenz M.C."/>
            <person name="Birren B.W."/>
            <person name="Kellis M."/>
            <person name="Cuomo C.A."/>
        </authorList>
    </citation>
    <scope>NUCLEOTIDE SEQUENCE [LARGE SCALE GENOMIC DNA]</scope>
    <source>
        <strain evidence="12">CDC 317 / ATCC MYA-4646</strain>
    </source>
</reference>
<dbReference type="SUPFAM" id="SSF50494">
    <property type="entry name" value="Trypsin-like serine proteases"/>
    <property type="match status" value="2"/>
</dbReference>
<dbReference type="InterPro" id="IPR001478">
    <property type="entry name" value="PDZ"/>
</dbReference>
<reference evidence="10" key="3">
    <citation type="submission" date="2011-10" db="EMBL/GenBank/DDBJ databases">
        <title>Transcriptional landscape of the pathogenic yeast Candida parapsilosis.</title>
        <authorList>
            <person name="Guida A."/>
            <person name="Lindstaedt C."/>
            <person name="Maguire S.L."/>
            <person name="Ding C."/>
            <person name="Higgins D.G."/>
            <person name="Harris D."/>
            <person name="Berriman M."/>
            <person name="Butler G."/>
        </authorList>
    </citation>
    <scope>NUCLEOTIDE SEQUENCE</scope>
    <source>
        <strain evidence="10">CDC317</strain>
    </source>
</reference>
<keyword evidence="6" id="KW-0378">Hydrolase</keyword>
<evidence type="ECO:0000313" key="10">
    <source>
        <dbReference type="EMBL" id="CCE40957.1"/>
    </source>
</evidence>
<protein>
    <recommendedName>
        <fullName evidence="2">Pro-apoptotic serine protease NMA111</fullName>
    </recommendedName>
    <alternativeName>
        <fullName evidence="3">Pro-apoptotic serine protease nma111</fullName>
    </alternativeName>
</protein>
<dbReference type="Gene3D" id="2.40.10.120">
    <property type="match status" value="2"/>
</dbReference>
<dbReference type="PANTHER" id="PTHR46366">
    <property type="entry name" value="PRO-APOPTOTIC SERINE PROTEASE NMA111"/>
    <property type="match status" value="1"/>
</dbReference>
<dbReference type="GO" id="GO:0004252">
    <property type="term" value="F:serine-type endopeptidase activity"/>
    <property type="evidence" value="ECO:0007669"/>
    <property type="project" value="EnsemblFungi"/>
</dbReference>
<dbReference type="CDD" id="cd06786">
    <property type="entry name" value="cpPDZ1_ScNma111-like"/>
    <property type="match status" value="1"/>
</dbReference>
<dbReference type="eggNOG" id="KOG1421">
    <property type="taxonomic scope" value="Eukaryota"/>
</dbReference>
<dbReference type="SUPFAM" id="SSF50156">
    <property type="entry name" value="PDZ domain-like"/>
    <property type="match status" value="3"/>
</dbReference>